<protein>
    <submittedName>
        <fullName evidence="2">Uncharacterized protein</fullName>
    </submittedName>
</protein>
<name>A0A7J7FCZ0_DICBM</name>
<sequence>MGRRGARMGDYADATRDGRPSRGESDPAAEGVWSSRDEAEEEDLPGGRGPFNRRLTDGLEWPMGSGVGAGRRLNPASALAGRGLAGGEREAGLKARRPIGARRGGGSQRQALGLEGGMGAGSASAPYSAPPAPASGTARGTPASASHADGSTACRAPPADEANGSFRPAHTEAAHWLLQRFRTPPSHQLRRKGLGLRPLTLLRVGRVVFSSDPARRPRLGSSLCPWTCP</sequence>
<evidence type="ECO:0000313" key="2">
    <source>
        <dbReference type="EMBL" id="KAF5925925.1"/>
    </source>
</evidence>
<keyword evidence="3" id="KW-1185">Reference proteome</keyword>
<comment type="caution">
    <text evidence="2">The sequence shown here is derived from an EMBL/GenBank/DDBJ whole genome shotgun (WGS) entry which is preliminary data.</text>
</comment>
<evidence type="ECO:0000256" key="1">
    <source>
        <dbReference type="SAM" id="MobiDB-lite"/>
    </source>
</evidence>
<feature type="region of interest" description="Disordered" evidence="1">
    <location>
        <begin position="1"/>
        <end position="166"/>
    </location>
</feature>
<organism evidence="2 3">
    <name type="scientific">Diceros bicornis minor</name>
    <name type="common">South-central black rhinoceros</name>
    <dbReference type="NCBI Taxonomy" id="77932"/>
    <lineage>
        <taxon>Eukaryota</taxon>
        <taxon>Metazoa</taxon>
        <taxon>Chordata</taxon>
        <taxon>Craniata</taxon>
        <taxon>Vertebrata</taxon>
        <taxon>Euteleostomi</taxon>
        <taxon>Mammalia</taxon>
        <taxon>Eutheria</taxon>
        <taxon>Laurasiatheria</taxon>
        <taxon>Perissodactyla</taxon>
        <taxon>Rhinocerotidae</taxon>
        <taxon>Diceros</taxon>
    </lineage>
</organism>
<accession>A0A7J7FCZ0</accession>
<proteinExistence type="predicted"/>
<dbReference type="EMBL" id="JACDTQ010000810">
    <property type="protein sequence ID" value="KAF5925925.1"/>
    <property type="molecule type" value="Genomic_DNA"/>
</dbReference>
<gene>
    <name evidence="2" type="ORF">HPG69_000416</name>
</gene>
<dbReference type="Proteomes" id="UP000551758">
    <property type="component" value="Unassembled WGS sequence"/>
</dbReference>
<reference evidence="2 3" key="1">
    <citation type="journal article" date="2020" name="Mol. Biol. Evol.">
        <title>Interspecific Gene Flow and the Evolution of Specialization in Black and White Rhinoceros.</title>
        <authorList>
            <person name="Moodley Y."/>
            <person name="Westbury M.V."/>
            <person name="Russo I.M."/>
            <person name="Gopalakrishnan S."/>
            <person name="Rakotoarivelo A."/>
            <person name="Olsen R.A."/>
            <person name="Prost S."/>
            <person name="Tunstall T."/>
            <person name="Ryder O.A."/>
            <person name="Dalen L."/>
            <person name="Bruford M.W."/>
        </authorList>
    </citation>
    <scope>NUCLEOTIDE SEQUENCE [LARGE SCALE GENOMIC DNA]</scope>
    <source>
        <strain evidence="2">SBR-YM</strain>
        <tissue evidence="2">Skin</tissue>
    </source>
</reference>
<evidence type="ECO:0000313" key="3">
    <source>
        <dbReference type="Proteomes" id="UP000551758"/>
    </source>
</evidence>
<dbReference type="Pfam" id="PF17692">
    <property type="entry name" value="DUF5538"/>
    <property type="match status" value="1"/>
</dbReference>
<feature type="compositionally biased region" description="Low complexity" evidence="1">
    <location>
        <begin position="134"/>
        <end position="143"/>
    </location>
</feature>
<dbReference type="InterPro" id="IPR040779">
    <property type="entry name" value="DUF5538"/>
</dbReference>
<feature type="compositionally biased region" description="Basic and acidic residues" evidence="1">
    <location>
        <begin position="13"/>
        <end position="25"/>
    </location>
</feature>
<dbReference type="AlphaFoldDB" id="A0A7J7FCZ0"/>